<feature type="transmembrane region" description="Helical" evidence="11">
    <location>
        <begin position="299"/>
        <end position="319"/>
    </location>
</feature>
<keyword evidence="6 11" id="KW-0378">Hydrolase</keyword>
<sequence length="385" mass="42292">MFTTIIIFIIILSALVFVHELGHFLVARKFGVKAEEFGIGFPPRAWGVYKSKDGRWKQVRGGRKVDDAADTIYSINWVPLGGFVKLGEDEDGGGDPNHFANKPIWQRTFMISAGVTMNIIFAAVILAIGLMIGLPQELNNVSPLAKVSDKNIQIIQVLAGSPADMAGIKIGDIIIGVDKEKIIKSEDLQKYVNERTGEELTYQIKRGNEEIAIKIIPILMEDTGAGGIGIAIAEIGIVKYPWYMAIWEGVKTTILLTWAIIAAFYNLIKGLIIGSGVSADIAGPVGIAALTGQVTKLGFIYILQFAALLSINLAIINFFPFPALDGGRVLFLIIEKIKGSPVKRELETAIHNIGFVLLMILILAVTYRDIAKYSDKFKMLWERIF</sequence>
<dbReference type="PROSITE" id="PS50106">
    <property type="entry name" value="PDZ"/>
    <property type="match status" value="1"/>
</dbReference>
<dbReference type="STRING" id="1805146.AUJ27_04065"/>
<dbReference type="SUPFAM" id="SSF50156">
    <property type="entry name" value="PDZ domain-like"/>
    <property type="match status" value="1"/>
</dbReference>
<dbReference type="InterPro" id="IPR008915">
    <property type="entry name" value="Peptidase_M50"/>
</dbReference>
<feature type="transmembrane region" description="Helical" evidence="11">
    <location>
        <begin position="109"/>
        <end position="134"/>
    </location>
</feature>
<dbReference type="EC" id="3.4.24.-" evidence="11"/>
<dbReference type="GO" id="GO:0004222">
    <property type="term" value="F:metalloendopeptidase activity"/>
    <property type="evidence" value="ECO:0007669"/>
    <property type="project" value="InterPro"/>
</dbReference>
<evidence type="ECO:0000256" key="7">
    <source>
        <dbReference type="ARBA" id="ARBA00022833"/>
    </source>
</evidence>
<evidence type="ECO:0000256" key="3">
    <source>
        <dbReference type="ARBA" id="ARBA00007931"/>
    </source>
</evidence>
<keyword evidence="8 11" id="KW-1133">Transmembrane helix</keyword>
<evidence type="ECO:0000313" key="14">
    <source>
        <dbReference type="Proteomes" id="UP000183192"/>
    </source>
</evidence>
<reference evidence="13 14" key="1">
    <citation type="journal article" date="2016" name="Environ. Microbiol.">
        <title>Genomic resolution of a cold subsurface aquifer community provides metabolic insights for novel microbes adapted to high CO concentrations.</title>
        <authorList>
            <person name="Probst A.J."/>
            <person name="Castelle C.J."/>
            <person name="Singh A."/>
            <person name="Brown C.T."/>
            <person name="Anantharaman K."/>
            <person name="Sharon I."/>
            <person name="Hug L.A."/>
            <person name="Burstein D."/>
            <person name="Emerson J.B."/>
            <person name="Thomas B.C."/>
            <person name="Banfield J.F."/>
        </authorList>
    </citation>
    <scope>NUCLEOTIDE SEQUENCE [LARGE SCALE GENOMIC DNA]</scope>
    <source>
        <strain evidence="13">CG1_02_37_44</strain>
    </source>
</reference>
<keyword evidence="7 11" id="KW-0862">Zinc</keyword>
<evidence type="ECO:0000313" key="13">
    <source>
        <dbReference type="EMBL" id="OIO06488.1"/>
    </source>
</evidence>
<dbReference type="AlphaFoldDB" id="A0A1J4T4R3"/>
<feature type="transmembrane region" description="Helical" evidence="11">
    <location>
        <begin position="6"/>
        <end position="26"/>
    </location>
</feature>
<feature type="transmembrane region" description="Helical" evidence="11">
    <location>
        <begin position="249"/>
        <end position="268"/>
    </location>
</feature>
<keyword evidence="4 13" id="KW-0645">Protease</keyword>
<protein>
    <recommendedName>
        <fullName evidence="11">Zinc metalloprotease</fullName>
        <ecNumber evidence="11">3.4.24.-</ecNumber>
    </recommendedName>
</protein>
<evidence type="ECO:0000256" key="2">
    <source>
        <dbReference type="ARBA" id="ARBA00004141"/>
    </source>
</evidence>
<keyword evidence="9 11" id="KW-0482">Metalloprotease</keyword>
<feature type="domain" description="PDZ" evidence="12">
    <location>
        <begin position="152"/>
        <end position="215"/>
    </location>
</feature>
<keyword evidence="5 11" id="KW-0812">Transmembrane</keyword>
<feature type="transmembrane region" description="Helical" evidence="11">
    <location>
        <begin position="349"/>
        <end position="370"/>
    </location>
</feature>
<comment type="similarity">
    <text evidence="3 11">Belongs to the peptidase M50B family.</text>
</comment>
<dbReference type="SMART" id="SM00228">
    <property type="entry name" value="PDZ"/>
    <property type="match status" value="1"/>
</dbReference>
<name>A0A1J4T4R3_9BACT</name>
<comment type="caution">
    <text evidence="13">The sequence shown here is derived from an EMBL/GenBank/DDBJ whole genome shotgun (WGS) entry which is preliminary data.</text>
</comment>
<dbReference type="InterPro" id="IPR041489">
    <property type="entry name" value="PDZ_6"/>
</dbReference>
<gene>
    <name evidence="13" type="ORF">AUJ27_04065</name>
</gene>
<evidence type="ECO:0000256" key="8">
    <source>
        <dbReference type="ARBA" id="ARBA00022989"/>
    </source>
</evidence>
<dbReference type="GO" id="GO:0046872">
    <property type="term" value="F:metal ion binding"/>
    <property type="evidence" value="ECO:0007669"/>
    <property type="project" value="UniProtKB-KW"/>
</dbReference>
<proteinExistence type="inferred from homology"/>
<dbReference type="PANTHER" id="PTHR42837">
    <property type="entry name" value="REGULATOR OF SIGMA-E PROTEASE RSEP"/>
    <property type="match status" value="1"/>
</dbReference>
<comment type="cofactor">
    <cofactor evidence="1 11">
        <name>Zn(2+)</name>
        <dbReference type="ChEBI" id="CHEBI:29105"/>
    </cofactor>
</comment>
<dbReference type="GO" id="GO:0016020">
    <property type="term" value="C:membrane"/>
    <property type="evidence" value="ECO:0007669"/>
    <property type="project" value="UniProtKB-SubCell"/>
</dbReference>
<evidence type="ECO:0000256" key="11">
    <source>
        <dbReference type="RuleBase" id="RU362031"/>
    </source>
</evidence>
<dbReference type="Proteomes" id="UP000183192">
    <property type="component" value="Unassembled WGS sequence"/>
</dbReference>
<accession>A0A1J4T4R3</accession>
<evidence type="ECO:0000256" key="6">
    <source>
        <dbReference type="ARBA" id="ARBA00022801"/>
    </source>
</evidence>
<dbReference type="InterPro" id="IPR001478">
    <property type="entry name" value="PDZ"/>
</dbReference>
<dbReference type="InterPro" id="IPR036034">
    <property type="entry name" value="PDZ_sf"/>
</dbReference>
<evidence type="ECO:0000256" key="4">
    <source>
        <dbReference type="ARBA" id="ARBA00022670"/>
    </source>
</evidence>
<evidence type="ECO:0000256" key="9">
    <source>
        <dbReference type="ARBA" id="ARBA00023049"/>
    </source>
</evidence>
<keyword evidence="10 11" id="KW-0472">Membrane</keyword>
<dbReference type="Pfam" id="PF17820">
    <property type="entry name" value="PDZ_6"/>
    <property type="match status" value="1"/>
</dbReference>
<evidence type="ECO:0000256" key="5">
    <source>
        <dbReference type="ARBA" id="ARBA00022692"/>
    </source>
</evidence>
<dbReference type="EMBL" id="MNUU01000077">
    <property type="protein sequence ID" value="OIO06488.1"/>
    <property type="molecule type" value="Genomic_DNA"/>
</dbReference>
<dbReference type="InterPro" id="IPR004387">
    <property type="entry name" value="Pept_M50_Zn"/>
</dbReference>
<evidence type="ECO:0000256" key="10">
    <source>
        <dbReference type="ARBA" id="ARBA00023136"/>
    </source>
</evidence>
<keyword evidence="11" id="KW-0479">Metal-binding</keyword>
<dbReference type="NCBIfam" id="TIGR00054">
    <property type="entry name" value="RIP metalloprotease RseP"/>
    <property type="match status" value="1"/>
</dbReference>
<evidence type="ECO:0000259" key="12">
    <source>
        <dbReference type="PROSITE" id="PS50106"/>
    </source>
</evidence>
<dbReference type="Pfam" id="PF02163">
    <property type="entry name" value="Peptidase_M50"/>
    <property type="match status" value="2"/>
</dbReference>
<evidence type="ECO:0000256" key="1">
    <source>
        <dbReference type="ARBA" id="ARBA00001947"/>
    </source>
</evidence>
<dbReference type="GO" id="GO:0006508">
    <property type="term" value="P:proteolysis"/>
    <property type="evidence" value="ECO:0007669"/>
    <property type="project" value="UniProtKB-KW"/>
</dbReference>
<dbReference type="Gene3D" id="2.30.42.10">
    <property type="match status" value="1"/>
</dbReference>
<dbReference type="PANTHER" id="PTHR42837:SF2">
    <property type="entry name" value="MEMBRANE METALLOPROTEASE ARASP2, CHLOROPLASTIC-RELATED"/>
    <property type="match status" value="1"/>
</dbReference>
<organism evidence="13 14">
    <name type="scientific">Candidatus Falkowbacteria bacterium CG1_02_37_44</name>
    <dbReference type="NCBI Taxonomy" id="1805146"/>
    <lineage>
        <taxon>Bacteria</taxon>
        <taxon>Candidatus Falkowiibacteriota</taxon>
    </lineage>
</organism>
<dbReference type="CDD" id="cd06163">
    <property type="entry name" value="S2P-M50_PDZ_RseP-like"/>
    <property type="match status" value="1"/>
</dbReference>
<comment type="subcellular location">
    <subcellularLocation>
        <location evidence="2">Membrane</location>
        <topology evidence="2">Multi-pass membrane protein</topology>
    </subcellularLocation>
</comment>